<feature type="transmembrane region" description="Helical" evidence="1">
    <location>
        <begin position="613"/>
        <end position="631"/>
    </location>
</feature>
<dbReference type="Pfam" id="PF17802">
    <property type="entry name" value="SpaA"/>
    <property type="match status" value="1"/>
</dbReference>
<protein>
    <submittedName>
        <fullName evidence="4">Fimbrial subunit FimA</fullName>
    </submittedName>
</protein>
<accession>A0A4Q5AC54</accession>
<dbReference type="GO" id="GO:0005975">
    <property type="term" value="P:carbohydrate metabolic process"/>
    <property type="evidence" value="ECO:0007669"/>
    <property type="project" value="UniProtKB-ARBA"/>
</dbReference>
<reference evidence="4 5" key="1">
    <citation type="submission" date="2018-12" db="EMBL/GenBank/DDBJ databases">
        <title>Unveiling genomic diversity among members of the Bifidobacterium pseudolongum species, a widely distributed gut commensal of the animal kingdom.</title>
        <authorList>
            <person name="Lugli G.A."/>
            <person name="Duranti S."/>
            <person name="Albert K."/>
            <person name="Mancabelli L."/>
            <person name="Napoli S."/>
            <person name="Viappiani A."/>
            <person name="Anzalone R."/>
            <person name="Longhi G."/>
            <person name="Milani C."/>
            <person name="Turroni F."/>
            <person name="Alessandri G."/>
            <person name="Sela D.A."/>
            <person name="Van Sinderen D."/>
            <person name="Ventura M."/>
        </authorList>
    </citation>
    <scope>NUCLEOTIDE SEQUENCE [LARGE SCALE GENOMIC DNA]</scope>
    <source>
        <strain evidence="4 5">2032B</strain>
    </source>
</reference>
<comment type="caution">
    <text evidence="4">The sequence shown here is derived from an EMBL/GenBank/DDBJ whole genome shotgun (WGS) entry which is preliminary data.</text>
</comment>
<dbReference type="AlphaFoldDB" id="A0A4Q5AC54"/>
<keyword evidence="1" id="KW-1133">Transmembrane helix</keyword>
<keyword evidence="1" id="KW-0472">Membrane</keyword>
<feature type="signal peptide" evidence="2">
    <location>
        <begin position="1"/>
        <end position="44"/>
    </location>
</feature>
<feature type="domain" description="SpaA-like prealbumin fold" evidence="3">
    <location>
        <begin position="449"/>
        <end position="537"/>
    </location>
</feature>
<name>A0A4Q5AC54_9BIFI</name>
<gene>
    <name evidence="4" type="ORF">PG2032B_1410</name>
</gene>
<proteinExistence type="predicted"/>
<organism evidence="4 5">
    <name type="scientific">Bifidobacterium pseudolongum subsp. globosum</name>
    <dbReference type="NCBI Taxonomy" id="1690"/>
    <lineage>
        <taxon>Bacteria</taxon>
        <taxon>Bacillati</taxon>
        <taxon>Actinomycetota</taxon>
        <taxon>Actinomycetes</taxon>
        <taxon>Bifidobacteriales</taxon>
        <taxon>Bifidobacteriaceae</taxon>
        <taxon>Bifidobacterium</taxon>
    </lineage>
</organism>
<evidence type="ECO:0000313" key="4">
    <source>
        <dbReference type="EMBL" id="RYQ24016.1"/>
    </source>
</evidence>
<evidence type="ECO:0000256" key="1">
    <source>
        <dbReference type="SAM" id="Phobius"/>
    </source>
</evidence>
<sequence length="640" mass="66300">MYKATAYKEIGIIMATHSLFAKGAAALAAIALAVGIGGVSAAQADEAPTPQAGTITITAPVAQADDNMKPPTFTGREFTAYQLASYVSPQTNADHTAITGYGLANAAGVSDADVLSWIRAAAVTNGNVDENLKSVLSVSGGTLTFTGEAADLTPIEFVAKYFYGTGTDRYGNQMANSLQVRLFADAAATSGALKSGTQATVAATQATFTRLKEGLYLIDETDSQNDSAQTVSRAMITGTPMTVEGQTYTTVQGADSANSFTLGSIALKAEQVETAKTVAEISSANNQIAQMQSQRVFTITTNVPDYTHEYSGIADPVFTVSDKPSTGVDPFTTTGAQTAVDGLKLTATNGKGETSTLVKGTDYTVATKPDTADADYGFTITLTNPRALSGDTITTTYKATVIALTQALTNTATSNFSNDPYAAQSMGKASATANLYTTRIGLSKIAYGDANTKLDGAQFSVTGANNAAVKFSTHGKGNYYVDPNGTETAVTAGDVAIYGLGADSDGATTYTFTETKAPEGYLLGANGKHVTFTVTVDPTYSDHDVTSVAFQAGSQDHKNFLNMTTPAMWQQNQTVGASDARQASNVFVGGTVSVKNTKNASDFAKTGGEITRVLAAVAVLAGLGAVLLVGARMRRRTSAR</sequence>
<evidence type="ECO:0000256" key="2">
    <source>
        <dbReference type="SAM" id="SignalP"/>
    </source>
</evidence>
<dbReference type="Gene3D" id="2.60.40.10">
    <property type="entry name" value="Immunoglobulins"/>
    <property type="match status" value="2"/>
</dbReference>
<dbReference type="InterPro" id="IPR013783">
    <property type="entry name" value="Ig-like_fold"/>
</dbReference>
<dbReference type="Proteomes" id="UP000292535">
    <property type="component" value="Unassembled WGS sequence"/>
</dbReference>
<dbReference type="EMBL" id="RYUQ01000004">
    <property type="protein sequence ID" value="RYQ24016.1"/>
    <property type="molecule type" value="Genomic_DNA"/>
</dbReference>
<feature type="chain" id="PRO_5020308684" evidence="2">
    <location>
        <begin position="45"/>
        <end position="640"/>
    </location>
</feature>
<keyword evidence="1" id="KW-0812">Transmembrane</keyword>
<dbReference type="InterPro" id="IPR041033">
    <property type="entry name" value="SpaA_PFL_dom_1"/>
</dbReference>
<evidence type="ECO:0000313" key="5">
    <source>
        <dbReference type="Proteomes" id="UP000292535"/>
    </source>
</evidence>
<evidence type="ECO:0000259" key="3">
    <source>
        <dbReference type="Pfam" id="PF17802"/>
    </source>
</evidence>
<keyword evidence="2" id="KW-0732">Signal</keyword>